<feature type="compositionally biased region" description="Acidic residues" evidence="7">
    <location>
        <begin position="1"/>
        <end position="11"/>
    </location>
</feature>
<evidence type="ECO:0000259" key="8">
    <source>
        <dbReference type="PROSITE" id="PS51192"/>
    </source>
</evidence>
<dbReference type="Proteomes" id="UP000187209">
    <property type="component" value="Unassembled WGS sequence"/>
</dbReference>
<dbReference type="PROSITE" id="PS51194">
    <property type="entry name" value="HELICASE_CTER"/>
    <property type="match status" value="1"/>
</dbReference>
<dbReference type="PANTHER" id="PTHR47958">
    <property type="entry name" value="ATP-DEPENDENT RNA HELICASE DBP3"/>
    <property type="match status" value="1"/>
</dbReference>
<keyword evidence="2" id="KW-0547">Nucleotide-binding</keyword>
<feature type="region of interest" description="Disordered" evidence="7">
    <location>
        <begin position="1"/>
        <end position="148"/>
    </location>
</feature>
<feature type="compositionally biased region" description="Basic and acidic residues" evidence="7">
    <location>
        <begin position="74"/>
        <end position="87"/>
    </location>
</feature>
<feature type="short sequence motif" description="Q motif" evidence="6">
    <location>
        <begin position="190"/>
        <end position="218"/>
    </location>
</feature>
<organism evidence="11 12">
    <name type="scientific">Stentor coeruleus</name>
    <dbReference type="NCBI Taxonomy" id="5963"/>
    <lineage>
        <taxon>Eukaryota</taxon>
        <taxon>Sar</taxon>
        <taxon>Alveolata</taxon>
        <taxon>Ciliophora</taxon>
        <taxon>Postciliodesmatophora</taxon>
        <taxon>Heterotrichea</taxon>
        <taxon>Heterotrichida</taxon>
        <taxon>Stentoridae</taxon>
        <taxon>Stentor</taxon>
    </lineage>
</organism>
<dbReference type="SUPFAM" id="SSF52540">
    <property type="entry name" value="P-loop containing nucleoside triphosphate hydrolases"/>
    <property type="match status" value="1"/>
</dbReference>
<feature type="domain" description="Helicase ATP-binding" evidence="8">
    <location>
        <begin position="223"/>
        <end position="392"/>
    </location>
</feature>
<sequence>MSDPWGEVDDTPDPKVHVQEEGKKSNTEVPKEESDPWEDNQADEYKDQGESDWTSTNYDSTTRRSERRPRGGRFTRERRGGPSRRGEGFQSERGNYKGSYTRGEHDRPFRGRGDRGDITERGDRPRGRFPRGSRGQDNSGRGGKHIAERTKIKRHRLFENTHNQEVLFREEEQQVDPEKLSVQSHFRADKNWDELRIPENILQAIEEIGYTYPSKIQSFGIDVILQEGFENFIAQAPNGSGKTATFIIGSLSRLDLSNPKMQIVCIGHTIELTNQLYQEFHRITSKIGATLTLLSKDSKPSDLGQIVVTVAGSFLKSLRSKTLDLSHLKVFVVDEADHLFDSKTSPDFYNGIAHAIKSGELLEKVQFLLFSATFNDQIKGDIIKLLKETNEITIKKEELMLDLIKHYYIRCDQKEKISTFEQLLRRISRGVTIAFVNTCDFAMNVCKRVQQLGHKTALLMGRDMSVDERNLTMQDFRDGKYGVLVTTNLLARGIDNTKVTCVINFDLPRTITTREMDYVLYLHRSGRCSRFGRNGLCFNIITNEQELNDLLSIGEYYNIDINQLEDIDMVERLIEENLSNTPGV</sequence>
<evidence type="ECO:0000259" key="9">
    <source>
        <dbReference type="PROSITE" id="PS51194"/>
    </source>
</evidence>
<keyword evidence="12" id="KW-1185">Reference proteome</keyword>
<accession>A0A1R2AP97</accession>
<dbReference type="PROSITE" id="PS51195">
    <property type="entry name" value="Q_MOTIF"/>
    <property type="match status" value="1"/>
</dbReference>
<name>A0A1R2AP97_9CILI</name>
<protein>
    <recommendedName>
        <fullName evidence="1">RNA helicase</fullName>
        <ecNumber evidence="1">3.6.4.13</ecNumber>
    </recommendedName>
</protein>
<dbReference type="AlphaFoldDB" id="A0A1R2AP97"/>
<reference evidence="11 12" key="1">
    <citation type="submission" date="2016-11" db="EMBL/GenBank/DDBJ databases">
        <title>The macronuclear genome of Stentor coeruleus: a giant cell with tiny introns.</title>
        <authorList>
            <person name="Slabodnick M."/>
            <person name="Ruby J.G."/>
            <person name="Reiff S.B."/>
            <person name="Swart E.C."/>
            <person name="Gosai S."/>
            <person name="Prabakaran S."/>
            <person name="Witkowska E."/>
            <person name="Larue G.E."/>
            <person name="Fisher S."/>
            <person name="Freeman R.M."/>
            <person name="Gunawardena J."/>
            <person name="Chu W."/>
            <person name="Stover N.A."/>
            <person name="Gregory B.D."/>
            <person name="Nowacki M."/>
            <person name="Derisi J."/>
            <person name="Roy S.W."/>
            <person name="Marshall W.F."/>
            <person name="Sood P."/>
        </authorList>
    </citation>
    <scope>NUCLEOTIDE SEQUENCE [LARGE SCALE GENOMIC DNA]</scope>
    <source>
        <strain evidence="11">WM001</strain>
    </source>
</reference>
<dbReference type="InterPro" id="IPR027417">
    <property type="entry name" value="P-loop_NTPase"/>
</dbReference>
<evidence type="ECO:0000256" key="3">
    <source>
        <dbReference type="ARBA" id="ARBA00022801"/>
    </source>
</evidence>
<dbReference type="GO" id="GO:0005524">
    <property type="term" value="F:ATP binding"/>
    <property type="evidence" value="ECO:0007669"/>
    <property type="project" value="UniProtKB-KW"/>
</dbReference>
<dbReference type="Pfam" id="PF00271">
    <property type="entry name" value="Helicase_C"/>
    <property type="match status" value="1"/>
</dbReference>
<keyword evidence="5" id="KW-0067">ATP-binding</keyword>
<evidence type="ECO:0000313" key="11">
    <source>
        <dbReference type="EMBL" id="OMJ66363.1"/>
    </source>
</evidence>
<dbReference type="Gene3D" id="3.40.50.300">
    <property type="entry name" value="P-loop containing nucleotide triphosphate hydrolases"/>
    <property type="match status" value="2"/>
</dbReference>
<evidence type="ECO:0000256" key="5">
    <source>
        <dbReference type="ARBA" id="ARBA00022840"/>
    </source>
</evidence>
<dbReference type="GO" id="GO:0003676">
    <property type="term" value="F:nucleic acid binding"/>
    <property type="evidence" value="ECO:0007669"/>
    <property type="project" value="InterPro"/>
</dbReference>
<feature type="compositionally biased region" description="Basic and acidic residues" evidence="7">
    <location>
        <begin position="12"/>
        <end position="34"/>
    </location>
</feature>
<keyword evidence="3" id="KW-0378">Hydrolase</keyword>
<dbReference type="CDD" id="cd18787">
    <property type="entry name" value="SF2_C_DEAD"/>
    <property type="match status" value="1"/>
</dbReference>
<evidence type="ECO:0000259" key="10">
    <source>
        <dbReference type="PROSITE" id="PS51195"/>
    </source>
</evidence>
<dbReference type="OrthoDB" id="312382at2759"/>
<feature type="domain" description="DEAD-box RNA helicase Q" evidence="10">
    <location>
        <begin position="190"/>
        <end position="218"/>
    </location>
</feature>
<proteinExistence type="predicted"/>
<dbReference type="SMART" id="SM00487">
    <property type="entry name" value="DEXDc"/>
    <property type="match status" value="1"/>
</dbReference>
<dbReference type="InterPro" id="IPR014001">
    <property type="entry name" value="Helicase_ATP-bd"/>
</dbReference>
<evidence type="ECO:0000256" key="1">
    <source>
        <dbReference type="ARBA" id="ARBA00012552"/>
    </source>
</evidence>
<evidence type="ECO:0000256" key="4">
    <source>
        <dbReference type="ARBA" id="ARBA00022806"/>
    </source>
</evidence>
<keyword evidence="4" id="KW-0347">Helicase</keyword>
<evidence type="ECO:0000313" key="12">
    <source>
        <dbReference type="Proteomes" id="UP000187209"/>
    </source>
</evidence>
<dbReference type="SMART" id="SM00490">
    <property type="entry name" value="HELICc"/>
    <property type="match status" value="1"/>
</dbReference>
<dbReference type="PROSITE" id="PS51192">
    <property type="entry name" value="HELICASE_ATP_BIND_1"/>
    <property type="match status" value="1"/>
</dbReference>
<feature type="domain" description="Helicase C-terminal" evidence="9">
    <location>
        <begin position="419"/>
        <end position="575"/>
    </location>
</feature>
<dbReference type="GO" id="GO:0003724">
    <property type="term" value="F:RNA helicase activity"/>
    <property type="evidence" value="ECO:0007669"/>
    <property type="project" value="UniProtKB-EC"/>
</dbReference>
<dbReference type="InterPro" id="IPR014014">
    <property type="entry name" value="RNA_helicase_DEAD_Q_motif"/>
</dbReference>
<dbReference type="EC" id="3.6.4.13" evidence="1"/>
<dbReference type="InterPro" id="IPR011545">
    <property type="entry name" value="DEAD/DEAH_box_helicase_dom"/>
</dbReference>
<dbReference type="GO" id="GO:0016787">
    <property type="term" value="F:hydrolase activity"/>
    <property type="evidence" value="ECO:0007669"/>
    <property type="project" value="UniProtKB-KW"/>
</dbReference>
<evidence type="ECO:0000256" key="2">
    <source>
        <dbReference type="ARBA" id="ARBA00022741"/>
    </source>
</evidence>
<evidence type="ECO:0000256" key="7">
    <source>
        <dbReference type="SAM" id="MobiDB-lite"/>
    </source>
</evidence>
<dbReference type="EMBL" id="MPUH01001738">
    <property type="protein sequence ID" value="OMJ66363.1"/>
    <property type="molecule type" value="Genomic_DNA"/>
</dbReference>
<feature type="compositionally biased region" description="Basic and acidic residues" evidence="7">
    <location>
        <begin position="102"/>
        <end position="126"/>
    </location>
</feature>
<dbReference type="Pfam" id="PF00270">
    <property type="entry name" value="DEAD"/>
    <property type="match status" value="1"/>
</dbReference>
<comment type="caution">
    <text evidence="11">The sequence shown here is derived from an EMBL/GenBank/DDBJ whole genome shotgun (WGS) entry which is preliminary data.</text>
</comment>
<gene>
    <name evidence="11" type="ORF">SteCoe_36811</name>
</gene>
<evidence type="ECO:0000256" key="6">
    <source>
        <dbReference type="PROSITE-ProRule" id="PRU00552"/>
    </source>
</evidence>
<dbReference type="InterPro" id="IPR001650">
    <property type="entry name" value="Helicase_C-like"/>
</dbReference>